<sequence>MAKNDSMIDNTAKTHLYANGTLMIIDVNMQDEGIYHCHVQTSGGHAEAVMHLHVIEAPKVQVIPQQLHFTPGQSFNVSCFIDGKYFS</sequence>
<dbReference type="AlphaFoldDB" id="J9A8T1"/>
<evidence type="ECO:0000313" key="3">
    <source>
        <dbReference type="Proteomes" id="UP000004810"/>
    </source>
</evidence>
<dbReference type="InterPro" id="IPR013098">
    <property type="entry name" value="Ig_I-set"/>
</dbReference>
<dbReference type="SUPFAM" id="SSF48726">
    <property type="entry name" value="Immunoglobulin"/>
    <property type="match status" value="1"/>
</dbReference>
<dbReference type="Gene3D" id="2.60.40.10">
    <property type="entry name" value="Immunoglobulins"/>
    <property type="match status" value="1"/>
</dbReference>
<evidence type="ECO:0000313" key="2">
    <source>
        <dbReference type="EMBL" id="EJW70360.1"/>
    </source>
</evidence>
<evidence type="ECO:0000259" key="1">
    <source>
        <dbReference type="Pfam" id="PF07679"/>
    </source>
</evidence>
<dbReference type="InterPro" id="IPR013783">
    <property type="entry name" value="Ig-like_fold"/>
</dbReference>
<dbReference type="Proteomes" id="UP000004810">
    <property type="component" value="Unassembled WGS sequence"/>
</dbReference>
<reference evidence="3" key="1">
    <citation type="submission" date="2012-08" db="EMBL/GenBank/DDBJ databases">
        <title>The Genome Sequence of Wuchereria bancrofti.</title>
        <authorList>
            <person name="Nutman T.B."/>
            <person name="Fink D.L."/>
            <person name="Russ C."/>
            <person name="Young S."/>
            <person name="Zeng Q."/>
            <person name="Koehrsen M."/>
            <person name="Alvarado L."/>
            <person name="Berlin A."/>
            <person name="Chapman S.B."/>
            <person name="Chen Z."/>
            <person name="Freedman E."/>
            <person name="Gellesch M."/>
            <person name="Goldberg J."/>
            <person name="Griggs A."/>
            <person name="Gujja S."/>
            <person name="Heilman E.R."/>
            <person name="Heiman D."/>
            <person name="Hepburn T."/>
            <person name="Howarth C."/>
            <person name="Jen D."/>
            <person name="Larson L."/>
            <person name="Lewis B."/>
            <person name="Mehta T."/>
            <person name="Park D."/>
            <person name="Pearson M."/>
            <person name="Roberts A."/>
            <person name="Saif S."/>
            <person name="Shea T."/>
            <person name="Shenoy N."/>
            <person name="Sisk P."/>
            <person name="Stolte C."/>
            <person name="Sykes S."/>
            <person name="Walk T."/>
            <person name="White J."/>
            <person name="Yandava C."/>
            <person name="Haas B."/>
            <person name="Henn M.R."/>
            <person name="Nusbaum C."/>
            <person name="Birren B."/>
        </authorList>
    </citation>
    <scope>NUCLEOTIDE SEQUENCE [LARGE SCALE GENOMIC DNA]</scope>
    <source>
        <strain evidence="3">NA</strain>
    </source>
</reference>
<comment type="caution">
    <text evidence="2">The sequence shown here is derived from an EMBL/GenBank/DDBJ whole genome shotgun (WGS) entry which is preliminary data.</text>
</comment>
<dbReference type="EMBL" id="ADBV01022265">
    <property type="protein sequence ID" value="EJW70360.1"/>
    <property type="molecule type" value="Genomic_DNA"/>
</dbReference>
<dbReference type="InterPro" id="IPR036179">
    <property type="entry name" value="Ig-like_dom_sf"/>
</dbReference>
<proteinExistence type="predicted"/>
<protein>
    <recommendedName>
        <fullName evidence="1">Immunoglobulin I-set domain-containing protein</fullName>
    </recommendedName>
</protein>
<name>J9A8T1_WUCBA</name>
<dbReference type="Pfam" id="PF07679">
    <property type="entry name" value="I-set"/>
    <property type="match status" value="1"/>
</dbReference>
<feature type="domain" description="Immunoglobulin I-set" evidence="1">
    <location>
        <begin position="3"/>
        <end position="54"/>
    </location>
</feature>
<organism evidence="2 3">
    <name type="scientific">Wuchereria bancrofti</name>
    <dbReference type="NCBI Taxonomy" id="6293"/>
    <lineage>
        <taxon>Eukaryota</taxon>
        <taxon>Metazoa</taxon>
        <taxon>Ecdysozoa</taxon>
        <taxon>Nematoda</taxon>
        <taxon>Chromadorea</taxon>
        <taxon>Rhabditida</taxon>
        <taxon>Spirurina</taxon>
        <taxon>Spiruromorpha</taxon>
        <taxon>Filarioidea</taxon>
        <taxon>Onchocercidae</taxon>
        <taxon>Wuchereria</taxon>
    </lineage>
</organism>
<gene>
    <name evidence="2" type="ORF">WUBG_18733</name>
</gene>
<accession>J9A8T1</accession>